<dbReference type="RefSeq" id="WP_207338137.1">
    <property type="nucleotide sequence ID" value="NZ_JAFMYU010000027.1"/>
</dbReference>
<evidence type="ECO:0000313" key="2">
    <source>
        <dbReference type="Proteomes" id="UP000664795"/>
    </source>
</evidence>
<proteinExistence type="predicted"/>
<protein>
    <submittedName>
        <fullName evidence="1">Uncharacterized protein</fullName>
    </submittedName>
</protein>
<reference evidence="1 2" key="1">
    <citation type="submission" date="2021-03" db="EMBL/GenBank/DDBJ databases">
        <title>Fibrella sp. HMF5036 genome sequencing and assembly.</title>
        <authorList>
            <person name="Kang H."/>
            <person name="Kim H."/>
            <person name="Bae S."/>
            <person name="Joh K."/>
        </authorList>
    </citation>
    <scope>NUCLEOTIDE SEQUENCE [LARGE SCALE GENOMIC DNA]</scope>
    <source>
        <strain evidence="1 2">HMF5036</strain>
    </source>
</reference>
<name>A0A939GCI4_9BACT</name>
<sequence length="134" mass="14592">MKKLLLVCLLLGSIQCREKPPEVEKPLCDCQNFAETGTGVGIDQGYLRFPQCPTCSYALASSRGIDSPVFAAICPDSTFLAQLTSANLTQSTLIQIGVVPLGYAGKTTLVTCDLELGNERFKAYPYHVKFIKKL</sequence>
<dbReference type="Proteomes" id="UP000664795">
    <property type="component" value="Unassembled WGS sequence"/>
</dbReference>
<keyword evidence="2" id="KW-1185">Reference proteome</keyword>
<dbReference type="EMBL" id="JAFMYU010000027">
    <property type="protein sequence ID" value="MBO0934176.1"/>
    <property type="molecule type" value="Genomic_DNA"/>
</dbReference>
<organism evidence="1 2">
    <name type="scientific">Fibrella aquatilis</name>
    <dbReference type="NCBI Taxonomy" id="2817059"/>
    <lineage>
        <taxon>Bacteria</taxon>
        <taxon>Pseudomonadati</taxon>
        <taxon>Bacteroidota</taxon>
        <taxon>Cytophagia</taxon>
        <taxon>Cytophagales</taxon>
        <taxon>Spirosomataceae</taxon>
        <taxon>Fibrella</taxon>
    </lineage>
</organism>
<evidence type="ECO:0000313" key="1">
    <source>
        <dbReference type="EMBL" id="MBO0934176.1"/>
    </source>
</evidence>
<gene>
    <name evidence="1" type="ORF">J2I48_24430</name>
</gene>
<accession>A0A939GCI4</accession>
<dbReference type="AlphaFoldDB" id="A0A939GCI4"/>
<comment type="caution">
    <text evidence="1">The sequence shown here is derived from an EMBL/GenBank/DDBJ whole genome shotgun (WGS) entry which is preliminary data.</text>
</comment>